<dbReference type="PANTHER" id="PTHR43798">
    <property type="entry name" value="MONOACYLGLYCEROL LIPASE"/>
    <property type="match status" value="1"/>
</dbReference>
<dbReference type="EMBL" id="CP030032">
    <property type="protein sequence ID" value="AWV89679.1"/>
    <property type="molecule type" value="Genomic_DNA"/>
</dbReference>
<evidence type="ECO:0000313" key="3">
    <source>
        <dbReference type="EMBL" id="AWV89679.1"/>
    </source>
</evidence>
<dbReference type="InterPro" id="IPR050266">
    <property type="entry name" value="AB_hydrolase_sf"/>
</dbReference>
<accession>A0A2Z4FL38</accession>
<sequence>MPTNAPNDTAAQEITIQVPGLTISAKVWGPEDGRPVLSAHGWLDNAGSFDALAPMLEGLRIVAFDFPGHGHSSHRAADASYHFIDTVALFIQIADALGWSKFSLLCHSMGACAAALVAGAYPDRVERMVLLDGFGPNSAPPKDAPENLVKAITEQQILAAKSSRKFASPAEATAIIAKIYGVTEKSAALLMKRGLEKVEPDEDEAAYWRFTYDLRLRGATHLYMSEPQVIAFFAAITCPTLLVRPEQGWPVESADIQPRLDAVANLEVLKIEGNHHVHLDHPERLNGPIQEFLSKPA</sequence>
<gene>
    <name evidence="3" type="ORF">DN745_10140</name>
</gene>
<dbReference type="PRINTS" id="PR00111">
    <property type="entry name" value="ABHYDROLASE"/>
</dbReference>
<dbReference type="GO" id="GO:0016020">
    <property type="term" value="C:membrane"/>
    <property type="evidence" value="ECO:0007669"/>
    <property type="project" value="TreeGrafter"/>
</dbReference>
<reference evidence="3 4" key="1">
    <citation type="submission" date="2018-06" db="EMBL/GenBank/DDBJ databases">
        <title>Lujinxingia sediminis gen. nov. sp. nov., a new facultative anaerobic member of the class Deltaproteobacteria, and proposal of Lujinxingaceae fam. nov.</title>
        <authorList>
            <person name="Guo L.-Y."/>
            <person name="Li C.-M."/>
            <person name="Wang S."/>
            <person name="Du Z.-J."/>
        </authorList>
    </citation>
    <scope>NUCLEOTIDE SEQUENCE [LARGE SCALE GENOMIC DNA]</scope>
    <source>
        <strain evidence="3 4">FA350</strain>
    </source>
</reference>
<dbReference type="OrthoDB" id="9804723at2"/>
<organism evidence="3 4">
    <name type="scientific">Bradymonas sediminis</name>
    <dbReference type="NCBI Taxonomy" id="1548548"/>
    <lineage>
        <taxon>Bacteria</taxon>
        <taxon>Deltaproteobacteria</taxon>
        <taxon>Bradymonadales</taxon>
        <taxon>Bradymonadaceae</taxon>
        <taxon>Bradymonas</taxon>
    </lineage>
</organism>
<keyword evidence="4" id="KW-1185">Reference proteome</keyword>
<dbReference type="AlphaFoldDB" id="A0A2Z4FL38"/>
<dbReference type="SUPFAM" id="SSF53474">
    <property type="entry name" value="alpha/beta-Hydrolases"/>
    <property type="match status" value="1"/>
</dbReference>
<evidence type="ECO:0000313" key="4">
    <source>
        <dbReference type="Proteomes" id="UP000249799"/>
    </source>
</evidence>
<dbReference type="InterPro" id="IPR000073">
    <property type="entry name" value="AB_hydrolase_1"/>
</dbReference>
<evidence type="ECO:0000256" key="2">
    <source>
        <dbReference type="ARBA" id="ARBA00022801"/>
    </source>
</evidence>
<proteinExistence type="inferred from homology"/>
<evidence type="ECO:0000256" key="1">
    <source>
        <dbReference type="ARBA" id="ARBA00008645"/>
    </source>
</evidence>
<dbReference type="Gene3D" id="3.40.50.1820">
    <property type="entry name" value="alpha/beta hydrolase"/>
    <property type="match status" value="1"/>
</dbReference>
<dbReference type="Pfam" id="PF00561">
    <property type="entry name" value="Abhydrolase_1"/>
    <property type="match status" value="1"/>
</dbReference>
<keyword evidence="2 3" id="KW-0378">Hydrolase</keyword>
<dbReference type="RefSeq" id="WP_111334538.1">
    <property type="nucleotide sequence ID" value="NZ_CP030032.1"/>
</dbReference>
<dbReference type="GO" id="GO:0016787">
    <property type="term" value="F:hydrolase activity"/>
    <property type="evidence" value="ECO:0007669"/>
    <property type="project" value="UniProtKB-KW"/>
</dbReference>
<protein>
    <submittedName>
        <fullName evidence="3">Alpha/beta hydrolase</fullName>
    </submittedName>
</protein>
<dbReference type="Proteomes" id="UP000249799">
    <property type="component" value="Chromosome"/>
</dbReference>
<dbReference type="PANTHER" id="PTHR43798:SF14">
    <property type="entry name" value="SERINE HYDROLASE-LIKE PROTEIN DDB_G0286239"/>
    <property type="match status" value="1"/>
</dbReference>
<name>A0A2Z4FL38_9DELT</name>
<comment type="similarity">
    <text evidence="1">Belongs to the AB hydrolase superfamily.</text>
</comment>
<dbReference type="InterPro" id="IPR029058">
    <property type="entry name" value="AB_hydrolase_fold"/>
</dbReference>
<dbReference type="KEGG" id="bsed:DN745_10140"/>